<dbReference type="SUPFAM" id="SSF54373">
    <property type="entry name" value="FAD-linked reductases, C-terminal domain"/>
    <property type="match status" value="1"/>
</dbReference>
<evidence type="ECO:0000256" key="8">
    <source>
        <dbReference type="ARBA" id="ARBA00023133"/>
    </source>
</evidence>
<comment type="cofactor">
    <cofactor evidence="11">
        <name>FAD</name>
        <dbReference type="ChEBI" id="CHEBI:57692"/>
    </cofactor>
    <text evidence="11">Binds 1 FAD per subunit.</text>
</comment>
<evidence type="ECO:0000256" key="4">
    <source>
        <dbReference type="ARBA" id="ARBA00012867"/>
    </source>
</evidence>
<evidence type="ECO:0000256" key="1">
    <source>
        <dbReference type="ARBA" id="ARBA00002600"/>
    </source>
</evidence>
<evidence type="ECO:0000256" key="6">
    <source>
        <dbReference type="ARBA" id="ARBA00022827"/>
    </source>
</evidence>
<comment type="catalytic activity">
    <reaction evidence="10 11">
        <text>protoporphyrinogen IX + 3 O2 = protoporphyrin IX + 3 H2O2</text>
        <dbReference type="Rhea" id="RHEA:25576"/>
        <dbReference type="ChEBI" id="CHEBI:15379"/>
        <dbReference type="ChEBI" id="CHEBI:16240"/>
        <dbReference type="ChEBI" id="CHEBI:57306"/>
        <dbReference type="ChEBI" id="CHEBI:57307"/>
        <dbReference type="EC" id="1.3.3.4"/>
    </reaction>
</comment>
<dbReference type="GO" id="GO:0006782">
    <property type="term" value="P:protoporphyrinogen IX biosynthetic process"/>
    <property type="evidence" value="ECO:0007669"/>
    <property type="project" value="UniProtKB-UniRule"/>
</dbReference>
<feature type="region of interest" description="Disordered" evidence="12">
    <location>
        <begin position="323"/>
        <end position="346"/>
    </location>
</feature>
<keyword evidence="6 11" id="KW-0274">FAD</keyword>
<keyword evidence="8 11" id="KW-0350">Heme biosynthesis</keyword>
<evidence type="ECO:0000256" key="5">
    <source>
        <dbReference type="ARBA" id="ARBA00022630"/>
    </source>
</evidence>
<keyword evidence="9 11" id="KW-0627">Porphyrin biosynthesis</keyword>
<evidence type="ECO:0000256" key="11">
    <source>
        <dbReference type="RuleBase" id="RU367069"/>
    </source>
</evidence>
<accession>A0A5C2RTD8</accession>
<keyword evidence="5 11" id="KW-0285">Flavoprotein</keyword>
<evidence type="ECO:0000313" key="14">
    <source>
        <dbReference type="EMBL" id="RPD54923.1"/>
    </source>
</evidence>
<gene>
    <name evidence="14" type="ORF">L227DRAFT_580083</name>
</gene>
<dbReference type="GO" id="GO:0004729">
    <property type="term" value="F:oxygen-dependent protoporphyrinogen oxidase activity"/>
    <property type="evidence" value="ECO:0007669"/>
    <property type="project" value="UniProtKB-UniRule"/>
</dbReference>
<dbReference type="InterPro" id="IPR004572">
    <property type="entry name" value="Protoporphyrinogen_oxidase"/>
</dbReference>
<keyword evidence="15" id="KW-1185">Reference proteome</keyword>
<organism evidence="14 15">
    <name type="scientific">Lentinus tigrinus ALCF2SS1-6</name>
    <dbReference type="NCBI Taxonomy" id="1328759"/>
    <lineage>
        <taxon>Eukaryota</taxon>
        <taxon>Fungi</taxon>
        <taxon>Dikarya</taxon>
        <taxon>Basidiomycota</taxon>
        <taxon>Agaricomycotina</taxon>
        <taxon>Agaricomycetes</taxon>
        <taxon>Polyporales</taxon>
        <taxon>Polyporaceae</taxon>
        <taxon>Lentinus</taxon>
    </lineage>
</organism>
<dbReference type="AlphaFoldDB" id="A0A5C2RTD8"/>
<reference evidence="14" key="1">
    <citation type="journal article" date="2018" name="Genome Biol. Evol.">
        <title>Genomics and development of Lentinus tigrinus, a white-rot wood-decaying mushroom with dimorphic fruiting bodies.</title>
        <authorList>
            <person name="Wu B."/>
            <person name="Xu Z."/>
            <person name="Knudson A."/>
            <person name="Carlson A."/>
            <person name="Chen N."/>
            <person name="Kovaka S."/>
            <person name="LaButti K."/>
            <person name="Lipzen A."/>
            <person name="Pennachio C."/>
            <person name="Riley R."/>
            <person name="Schakwitz W."/>
            <person name="Umezawa K."/>
            <person name="Ohm R.A."/>
            <person name="Grigoriev I.V."/>
            <person name="Nagy L.G."/>
            <person name="Gibbons J."/>
            <person name="Hibbett D."/>
        </authorList>
    </citation>
    <scope>NUCLEOTIDE SEQUENCE [LARGE SCALE GENOMIC DNA]</scope>
    <source>
        <strain evidence="14">ALCF2SS1-6</strain>
    </source>
</reference>
<dbReference type="NCBIfam" id="TIGR00562">
    <property type="entry name" value="proto_IX_ox"/>
    <property type="match status" value="1"/>
</dbReference>
<evidence type="ECO:0000256" key="3">
    <source>
        <dbReference type="ARBA" id="ARBA00010551"/>
    </source>
</evidence>
<dbReference type="EC" id="1.3.3.4" evidence="4 11"/>
<dbReference type="UniPathway" id="UPA00251">
    <property type="reaction ID" value="UER00324"/>
</dbReference>
<evidence type="ECO:0000256" key="2">
    <source>
        <dbReference type="ARBA" id="ARBA00005073"/>
    </source>
</evidence>
<dbReference type="InterPro" id="IPR002937">
    <property type="entry name" value="Amino_oxidase"/>
</dbReference>
<comment type="pathway">
    <text evidence="2 11">Porphyrin-containing compound metabolism; protoporphyrin-IX biosynthesis; protoporphyrin-IX from protoporphyrinogen-IX: step 1/1.</text>
</comment>
<sequence length="548" mass="58407">MPPRSVTVVGGGITGLSTVFHLSRRLTARSGIRINLIEGSDSIGGWVCSERVKVKDRKGHEAKVLLENGPRTLRPTSKGILELIHLLGLEPSVLTVPRTAPAARDRFLRLPTAKGLTTIPSSLSSLLVSPLAKILVPAVLQDALRLNGRVLGADLLEDESVDAFLTRHFGGKFAQTFGSALVHGIYAADSRILSMRAAFPALCQLEENGGGSVVRGAFAGALSSMRKLKSEKITSTEPYNLGDVANLMQGVSAYSFRDGMQTLTDAMAQRVREQANVGVLQGDGVRTLRKVDDHFELTTDFGKRITSTHLVAALPLPHLHRILEDSSSSPSHTHSKYETRTPQHSTALSPLPHLLANPSSSVTVVNLVFPPSATPIHPPGFGYLIPRPQATSPATTADDAHYPYSASSLGMLGTVFDSCALSGQDHSLSGVGGENDKFTKLTVMLGGPYGTPSPSPSSPEFVPALLDALQTHLGRREPLPEPCLVRVRQHRDCIPTPTVGHTTRMKELAAAVRERWGPNAAVIGAGVGGVSLGDCVESGRRVAYELSF</sequence>
<dbReference type="InterPro" id="IPR036188">
    <property type="entry name" value="FAD/NAD-bd_sf"/>
</dbReference>
<dbReference type="Proteomes" id="UP000313359">
    <property type="component" value="Unassembled WGS sequence"/>
</dbReference>
<evidence type="ECO:0000256" key="10">
    <source>
        <dbReference type="ARBA" id="ARBA00047554"/>
    </source>
</evidence>
<evidence type="ECO:0000256" key="7">
    <source>
        <dbReference type="ARBA" id="ARBA00023002"/>
    </source>
</evidence>
<proteinExistence type="inferred from homology"/>
<evidence type="ECO:0000256" key="12">
    <source>
        <dbReference type="SAM" id="MobiDB-lite"/>
    </source>
</evidence>
<keyword evidence="7 11" id="KW-0560">Oxidoreductase</keyword>
<evidence type="ECO:0000259" key="13">
    <source>
        <dbReference type="Pfam" id="PF01593"/>
    </source>
</evidence>
<comment type="similarity">
    <text evidence="3 11">Belongs to the protoporphyrinogen/coproporphyrinogen oxidase family. Protoporphyrinogen oxidase subfamily.</text>
</comment>
<dbReference type="STRING" id="1328759.A0A5C2RTD8"/>
<comment type="subcellular location">
    <subcellularLocation>
        <location evidence="11">Mitochondrion inner membrane</location>
    </subcellularLocation>
</comment>
<dbReference type="PANTHER" id="PTHR42923:SF3">
    <property type="entry name" value="PROTOPORPHYRINOGEN OXIDASE"/>
    <property type="match status" value="1"/>
</dbReference>
<comment type="function">
    <text evidence="1 11">Catalyzes the 6-electron oxidation of protoporphyrinogen-IX to form protoporphyrin-IX.</text>
</comment>
<dbReference type="InterPro" id="IPR050464">
    <property type="entry name" value="Zeta_carotene_desat/Oxidored"/>
</dbReference>
<feature type="domain" description="Amine oxidase" evidence="13">
    <location>
        <begin position="13"/>
        <end position="545"/>
    </location>
</feature>
<evidence type="ECO:0000313" key="15">
    <source>
        <dbReference type="Proteomes" id="UP000313359"/>
    </source>
</evidence>
<dbReference type="SUPFAM" id="SSF51905">
    <property type="entry name" value="FAD/NAD(P)-binding domain"/>
    <property type="match status" value="1"/>
</dbReference>
<dbReference type="Pfam" id="PF01593">
    <property type="entry name" value="Amino_oxidase"/>
    <property type="match status" value="1"/>
</dbReference>
<dbReference type="EMBL" id="ML122300">
    <property type="protein sequence ID" value="RPD54923.1"/>
    <property type="molecule type" value="Genomic_DNA"/>
</dbReference>
<name>A0A5C2RTD8_9APHY</name>
<dbReference type="Gene3D" id="3.50.50.60">
    <property type="entry name" value="FAD/NAD(P)-binding domain"/>
    <property type="match status" value="1"/>
</dbReference>
<dbReference type="OrthoDB" id="438553at2759"/>
<protein>
    <recommendedName>
        <fullName evidence="4 11">Protoporphyrinogen oxidase</fullName>
        <ecNumber evidence="4 11">1.3.3.4</ecNumber>
    </recommendedName>
</protein>
<dbReference type="GO" id="GO:0005743">
    <property type="term" value="C:mitochondrial inner membrane"/>
    <property type="evidence" value="ECO:0007669"/>
    <property type="project" value="UniProtKB-SubCell"/>
</dbReference>
<dbReference type="PANTHER" id="PTHR42923">
    <property type="entry name" value="PROTOPORPHYRINOGEN OXIDASE"/>
    <property type="match status" value="1"/>
</dbReference>
<evidence type="ECO:0000256" key="9">
    <source>
        <dbReference type="ARBA" id="ARBA00023244"/>
    </source>
</evidence>